<dbReference type="InterPro" id="IPR010992">
    <property type="entry name" value="IHF-like_DNA-bd_dom_sf"/>
</dbReference>
<sequence>MISQSTGYPTKTVKKFLNEFEYLIVYLVIICGTPVKLRNFGTFWRKPIKQTNDNIAKINKKRGLRGKTNRKKKGYLLTFRTGQTLKLKLRNPQNLEENN</sequence>
<protein>
    <submittedName>
        <fullName evidence="2">HU family DNA-binding protein</fullName>
    </submittedName>
</protein>
<keyword evidence="3" id="KW-1185">Reference proteome</keyword>
<name>A0AA47B5T3_9LACO</name>
<keyword evidence="1" id="KW-0472">Membrane</keyword>
<dbReference type="EMBL" id="CP084390">
    <property type="protein sequence ID" value="UZX30574.1"/>
    <property type="molecule type" value="Genomic_DNA"/>
</dbReference>
<dbReference type="SUPFAM" id="SSF47729">
    <property type="entry name" value="IHF-like DNA-binding proteins"/>
    <property type="match status" value="1"/>
</dbReference>
<reference evidence="2" key="1">
    <citation type="submission" date="2021-09" db="EMBL/GenBank/DDBJ databases">
        <title>Lactobacillus species from Apis mellifera, Switzerland.</title>
        <authorList>
            <person name="Pfister J."/>
            <person name="Brown A."/>
            <person name="Neumann P."/>
            <person name="Collaud A."/>
            <person name="Retschnig G."/>
            <person name="Perreten V."/>
        </authorList>
    </citation>
    <scope>NUCLEOTIDE SEQUENCE</scope>
    <source>
        <strain evidence="2">IBH002</strain>
        <plasmid evidence="2">pIBH002-1</plasmid>
    </source>
</reference>
<proteinExistence type="predicted"/>
<evidence type="ECO:0000313" key="2">
    <source>
        <dbReference type="EMBL" id="UZX30574.1"/>
    </source>
</evidence>
<keyword evidence="2" id="KW-0614">Plasmid</keyword>
<keyword evidence="2" id="KW-0238">DNA-binding</keyword>
<dbReference type="AlphaFoldDB" id="A0AA47B5T3"/>
<dbReference type="GO" id="GO:0003677">
    <property type="term" value="F:DNA binding"/>
    <property type="evidence" value="ECO:0007669"/>
    <property type="project" value="UniProtKB-KW"/>
</dbReference>
<evidence type="ECO:0000313" key="3">
    <source>
        <dbReference type="Proteomes" id="UP001164557"/>
    </source>
</evidence>
<keyword evidence="1" id="KW-0812">Transmembrane</keyword>
<feature type="transmembrane region" description="Helical" evidence="1">
    <location>
        <begin position="20"/>
        <end position="37"/>
    </location>
</feature>
<evidence type="ECO:0000256" key="1">
    <source>
        <dbReference type="SAM" id="Phobius"/>
    </source>
</evidence>
<keyword evidence="1" id="KW-1133">Transmembrane helix</keyword>
<geneLocation type="plasmid" evidence="2 3">
    <name>pIBH002-1</name>
</geneLocation>
<organism evidence="2 3">
    <name type="scientific">Lactobacillus helsingborgensis</name>
    <dbReference type="NCBI Taxonomy" id="1218494"/>
    <lineage>
        <taxon>Bacteria</taxon>
        <taxon>Bacillati</taxon>
        <taxon>Bacillota</taxon>
        <taxon>Bacilli</taxon>
        <taxon>Lactobacillales</taxon>
        <taxon>Lactobacillaceae</taxon>
        <taxon>Lactobacillus</taxon>
    </lineage>
</organism>
<gene>
    <name evidence="2" type="ORF">LDX53_09355</name>
</gene>
<dbReference type="Proteomes" id="UP001164557">
    <property type="component" value="Plasmid pIBH002-1"/>
</dbReference>
<accession>A0AA47B5T3</accession>